<name>I6NDV6_ERECY</name>
<feature type="compositionally biased region" description="Polar residues" evidence="11">
    <location>
        <begin position="625"/>
        <end position="646"/>
    </location>
</feature>
<dbReference type="eggNOG" id="KOG0201">
    <property type="taxonomic scope" value="Eukaryota"/>
</dbReference>
<evidence type="ECO:0000256" key="2">
    <source>
        <dbReference type="ARBA" id="ARBA00012513"/>
    </source>
</evidence>
<dbReference type="InterPro" id="IPR011009">
    <property type="entry name" value="Kinase-like_dom_sf"/>
</dbReference>
<dbReference type="EMBL" id="CP002501">
    <property type="protein sequence ID" value="AET40248.1"/>
    <property type="molecule type" value="Genomic_DNA"/>
</dbReference>
<dbReference type="InterPro" id="IPR000719">
    <property type="entry name" value="Prot_kinase_dom"/>
</dbReference>
<keyword evidence="5 10" id="KW-0547">Nucleotide-binding</keyword>
<accession>I6NDV6</accession>
<comment type="catalytic activity">
    <reaction evidence="9">
        <text>L-seryl-[protein] + ATP = O-phospho-L-seryl-[protein] + ADP + H(+)</text>
        <dbReference type="Rhea" id="RHEA:17989"/>
        <dbReference type="Rhea" id="RHEA-COMP:9863"/>
        <dbReference type="Rhea" id="RHEA-COMP:11604"/>
        <dbReference type="ChEBI" id="CHEBI:15378"/>
        <dbReference type="ChEBI" id="CHEBI:29999"/>
        <dbReference type="ChEBI" id="CHEBI:30616"/>
        <dbReference type="ChEBI" id="CHEBI:83421"/>
        <dbReference type="ChEBI" id="CHEBI:456216"/>
        <dbReference type="EC" id="2.7.11.1"/>
    </reaction>
</comment>
<dbReference type="InterPro" id="IPR017441">
    <property type="entry name" value="Protein_kinase_ATP_BS"/>
</dbReference>
<dbReference type="GO" id="GO:0007118">
    <property type="term" value="P:budding cell apical bud growth"/>
    <property type="evidence" value="ECO:0007669"/>
    <property type="project" value="EnsemblFungi"/>
</dbReference>
<dbReference type="SMART" id="SM00220">
    <property type="entry name" value="S_TKc"/>
    <property type="match status" value="1"/>
</dbReference>
<evidence type="ECO:0000256" key="6">
    <source>
        <dbReference type="ARBA" id="ARBA00022777"/>
    </source>
</evidence>
<dbReference type="OrthoDB" id="248923at2759"/>
<proteinExistence type="inferred from homology"/>
<comment type="similarity">
    <text evidence="1">Belongs to the protein kinase superfamily. STE Ser/Thr protein kinase family. STE20 subfamily.</text>
</comment>
<keyword evidence="6" id="KW-0418">Kinase</keyword>
<dbReference type="PANTHER" id="PTHR48012:SF10">
    <property type="entry name" value="FI20177P1"/>
    <property type="match status" value="1"/>
</dbReference>
<gene>
    <name evidence="13" type="ordered locus">Ecym_5505</name>
</gene>
<dbReference type="HOGENOM" id="CLU_009125_2_0_1"/>
<evidence type="ECO:0000256" key="5">
    <source>
        <dbReference type="ARBA" id="ARBA00022741"/>
    </source>
</evidence>
<dbReference type="PRINTS" id="PR00109">
    <property type="entry name" value="TYRKINASE"/>
</dbReference>
<dbReference type="PANTHER" id="PTHR48012">
    <property type="entry name" value="STERILE20-LIKE KINASE, ISOFORM B-RELATED"/>
    <property type="match status" value="1"/>
</dbReference>
<dbReference type="InterPro" id="IPR001245">
    <property type="entry name" value="Ser-Thr/Tyr_kinase_cat_dom"/>
</dbReference>
<dbReference type="PROSITE" id="PS00108">
    <property type="entry name" value="PROTEIN_KINASE_ST"/>
    <property type="match status" value="1"/>
</dbReference>
<dbReference type="Pfam" id="PF00069">
    <property type="entry name" value="Pkinase"/>
    <property type="match status" value="1"/>
</dbReference>
<keyword evidence="4" id="KW-0808">Transferase</keyword>
<feature type="domain" description="Protein kinase" evidence="12">
    <location>
        <begin position="23"/>
        <end position="276"/>
    </location>
</feature>
<feature type="compositionally biased region" description="Polar residues" evidence="11">
    <location>
        <begin position="579"/>
        <end position="592"/>
    </location>
</feature>
<dbReference type="GO" id="GO:0043332">
    <property type="term" value="C:mating projection tip"/>
    <property type="evidence" value="ECO:0007669"/>
    <property type="project" value="EnsemblFungi"/>
</dbReference>
<dbReference type="GO" id="GO:0005933">
    <property type="term" value="C:cellular bud"/>
    <property type="evidence" value="ECO:0007669"/>
    <property type="project" value="EnsemblFungi"/>
</dbReference>
<dbReference type="STRING" id="931890.I6NDV6"/>
<dbReference type="FunCoup" id="I6NDV6">
    <property type="interactions" value="306"/>
</dbReference>
<dbReference type="AlphaFoldDB" id="I6NDV6"/>
<evidence type="ECO:0000256" key="8">
    <source>
        <dbReference type="ARBA" id="ARBA00047899"/>
    </source>
</evidence>
<dbReference type="PROSITE" id="PS00107">
    <property type="entry name" value="PROTEIN_KINASE_ATP"/>
    <property type="match status" value="1"/>
</dbReference>
<feature type="compositionally biased region" description="Polar residues" evidence="11">
    <location>
        <begin position="559"/>
        <end position="569"/>
    </location>
</feature>
<evidence type="ECO:0000256" key="4">
    <source>
        <dbReference type="ARBA" id="ARBA00022679"/>
    </source>
</evidence>
<dbReference type="GO" id="GO:0005737">
    <property type="term" value="C:cytoplasm"/>
    <property type="evidence" value="ECO:0007669"/>
    <property type="project" value="TreeGrafter"/>
</dbReference>
<reference evidence="13 14" key="1">
    <citation type="journal article" date="2011" name="G3 (Bethesda)">
        <title>Genome evolution in the Eremothecium clade of the Saccharomyces complex revealed by comparative genomics.</title>
        <authorList>
            <person name="Wendland J."/>
            <person name="Walther A."/>
        </authorList>
    </citation>
    <scope>NUCLEOTIDE SEQUENCE [LARGE SCALE GENOMIC DNA]</scope>
    <source>
        <strain evidence="14">CBS 270.75 / DBVPG 7215 / KCTC 17166 / NRRL Y-17582</strain>
    </source>
</reference>
<evidence type="ECO:0000256" key="1">
    <source>
        <dbReference type="ARBA" id="ARBA00008874"/>
    </source>
</evidence>
<dbReference type="SUPFAM" id="SSF56112">
    <property type="entry name" value="Protein kinase-like (PK-like)"/>
    <property type="match status" value="1"/>
</dbReference>
<feature type="region of interest" description="Disordered" evidence="11">
    <location>
        <begin position="559"/>
        <end position="596"/>
    </location>
</feature>
<dbReference type="InterPro" id="IPR008271">
    <property type="entry name" value="Ser/Thr_kinase_AS"/>
</dbReference>
<evidence type="ECO:0000259" key="12">
    <source>
        <dbReference type="PROSITE" id="PS50011"/>
    </source>
</evidence>
<dbReference type="GO" id="GO:0004674">
    <property type="term" value="F:protein serine/threonine kinase activity"/>
    <property type="evidence" value="ECO:0007669"/>
    <property type="project" value="UniProtKB-KW"/>
</dbReference>
<dbReference type="OMA" id="IMEGVYY"/>
<evidence type="ECO:0000313" key="14">
    <source>
        <dbReference type="Proteomes" id="UP000006790"/>
    </source>
</evidence>
<dbReference type="FunFam" id="1.10.510.10:FF:000499">
    <property type="entry name" value="Serine/threonine-protein kinase KIC1"/>
    <property type="match status" value="1"/>
</dbReference>
<feature type="binding site" evidence="10">
    <location>
        <position position="52"/>
    </location>
    <ligand>
        <name>ATP</name>
        <dbReference type="ChEBI" id="CHEBI:30616"/>
    </ligand>
</feature>
<evidence type="ECO:0000256" key="3">
    <source>
        <dbReference type="ARBA" id="ARBA00022527"/>
    </source>
</evidence>
<dbReference type="RefSeq" id="XP_003647065.1">
    <property type="nucleotide sequence ID" value="XM_003647017.1"/>
</dbReference>
<sequence>MSNSSGGSIVHNVGGSALTPQAFRRTEIVGRGKFGVVYKAYHVKTKQVYAIKVLNLDCPEDEVEDVQKEVQFLSSLKQVPNITQYYGSFLYETKLWVIMEYCAGGSLRTLLRPGKIDEKYLGVIVRNLLVALLYIHKDNVIHRDIKAANVLITNGGHVKLCDFGVAAQLTTANHKRQTMAGTPYWMAPEVIMEGVYYNTKADIWSLGITTYEIATGNPPYCDVEALRAMQLITKSKPPRLEGRNYSPLLKEFIALCLDEDPEARPTAEELLTTKLVKTHKGSSVTILKELISRYLLFSEKHKNRESVMINLDDDDPHKTTANCANSGGADNQVEVKWDFDSLNSNEYIIQNDINIDSIPEETDWGRSQSCVNYAYPDEELYYESNKPPCFQGTTFGKSLGDPNTNTSTIQAYNQHSTANPSMGNQQGKNTYTISQSMKTETKASKQLLLLFEESEKITEEEENEFPMLAKSLSSMHLTENDTSASTPLGPPSQRQDVLLNGPGYHSQSTPILPILQTNLKVNMQSGPLSSTALTTPMEIEIPEELPLSTTVTAPQTGQAGTITGDQSGVKNIPRPGGMSSLQRRPTLSSAASAMSRADNASIISNSKSIGAELSSRVISVNTHISSTASSKGTAGNVASASSTVDRSPSPLRSGVSGNISPDRIVSAATSITDSANGNHSQNAALILHSGVKPAQSSNNLLDSSSQATGIPSVPPMVQAPLGSLTSGGFSNYLKTVDKEHYHISERASREFKRNNPNLKLQMPSPTTLIPNKLLISGSVDDQASGVAYSGGSGGSNGNINQFGINTSSTTNIPVAMTPLGEKVAPDFGAKLKRSTSTSNRAGASSTVPIDAATNTQTGVQSVIPVNLNTATAMTSSGPANGTSATAVSTSTAAANPGISSLTIANSNTSATNNVTSTSTAISSNTIIVAQPVLLHMEVPPKMLPMDMFVDVDETDDTHRVDRKSMVLRELDTLLRMFEDGLPIMENALKNVLPTQTTTSNDND</sequence>
<dbReference type="EC" id="2.7.11.1" evidence="2"/>
<dbReference type="InParanoid" id="I6NDV6"/>
<keyword evidence="3" id="KW-0723">Serine/threonine-protein kinase</keyword>
<dbReference type="GO" id="GO:0005524">
    <property type="term" value="F:ATP binding"/>
    <property type="evidence" value="ECO:0007669"/>
    <property type="project" value="UniProtKB-UniRule"/>
</dbReference>
<keyword evidence="7 10" id="KW-0067">ATP-binding</keyword>
<evidence type="ECO:0000256" key="9">
    <source>
        <dbReference type="ARBA" id="ARBA00048679"/>
    </source>
</evidence>
<dbReference type="InterPro" id="IPR050629">
    <property type="entry name" value="STE20/SPS1-PAK"/>
</dbReference>
<dbReference type="GeneID" id="11468570"/>
<dbReference type="PROSITE" id="PS50011">
    <property type="entry name" value="PROTEIN_KINASE_DOM"/>
    <property type="match status" value="1"/>
</dbReference>
<organism evidence="13 14">
    <name type="scientific">Eremothecium cymbalariae (strain CBS 270.75 / DBVPG 7215 / KCTC 17166 / NRRL Y-17582)</name>
    <name type="common">Yeast</name>
    <dbReference type="NCBI Taxonomy" id="931890"/>
    <lineage>
        <taxon>Eukaryota</taxon>
        <taxon>Fungi</taxon>
        <taxon>Dikarya</taxon>
        <taxon>Ascomycota</taxon>
        <taxon>Saccharomycotina</taxon>
        <taxon>Saccharomycetes</taxon>
        <taxon>Saccharomycetales</taxon>
        <taxon>Saccharomycetaceae</taxon>
        <taxon>Eremothecium</taxon>
    </lineage>
</organism>
<comment type="catalytic activity">
    <reaction evidence="8">
        <text>L-threonyl-[protein] + ATP = O-phospho-L-threonyl-[protein] + ADP + H(+)</text>
        <dbReference type="Rhea" id="RHEA:46608"/>
        <dbReference type="Rhea" id="RHEA-COMP:11060"/>
        <dbReference type="Rhea" id="RHEA-COMP:11605"/>
        <dbReference type="ChEBI" id="CHEBI:15378"/>
        <dbReference type="ChEBI" id="CHEBI:30013"/>
        <dbReference type="ChEBI" id="CHEBI:30616"/>
        <dbReference type="ChEBI" id="CHEBI:61977"/>
        <dbReference type="ChEBI" id="CHEBI:456216"/>
        <dbReference type="EC" id="2.7.11.1"/>
    </reaction>
</comment>
<dbReference type="KEGG" id="erc:Ecym_5505"/>
<protein>
    <recommendedName>
        <fullName evidence="2">non-specific serine/threonine protein kinase</fullName>
        <ecNumber evidence="2">2.7.11.1</ecNumber>
    </recommendedName>
</protein>
<keyword evidence="14" id="KW-1185">Reference proteome</keyword>
<evidence type="ECO:0000313" key="13">
    <source>
        <dbReference type="EMBL" id="AET40248.1"/>
    </source>
</evidence>
<dbReference type="GO" id="GO:0031505">
    <property type="term" value="P:fungal-type cell wall organization"/>
    <property type="evidence" value="ECO:0007669"/>
    <property type="project" value="EnsemblFungi"/>
</dbReference>
<dbReference type="Proteomes" id="UP000006790">
    <property type="component" value="Chromosome 5"/>
</dbReference>
<dbReference type="Gene3D" id="1.10.510.10">
    <property type="entry name" value="Transferase(Phosphotransferase) domain 1"/>
    <property type="match status" value="1"/>
</dbReference>
<feature type="region of interest" description="Disordered" evidence="11">
    <location>
        <begin position="625"/>
        <end position="660"/>
    </location>
</feature>
<dbReference type="GO" id="GO:0000131">
    <property type="term" value="C:incipient cellular bud site"/>
    <property type="evidence" value="ECO:0007669"/>
    <property type="project" value="EnsemblFungi"/>
</dbReference>
<evidence type="ECO:0000256" key="10">
    <source>
        <dbReference type="PROSITE-ProRule" id="PRU10141"/>
    </source>
</evidence>
<evidence type="ECO:0000256" key="7">
    <source>
        <dbReference type="ARBA" id="ARBA00022840"/>
    </source>
</evidence>
<evidence type="ECO:0000256" key="11">
    <source>
        <dbReference type="SAM" id="MobiDB-lite"/>
    </source>
</evidence>